<dbReference type="EMBL" id="QZBD01000096">
    <property type="protein sequence ID" value="THY29746.1"/>
    <property type="molecule type" value="Genomic_DNA"/>
</dbReference>
<evidence type="ECO:0000259" key="8">
    <source>
        <dbReference type="SMART" id="SM00906"/>
    </source>
</evidence>
<keyword evidence="4" id="KW-0238">DNA-binding</keyword>
<evidence type="ECO:0000313" key="10">
    <source>
        <dbReference type="Proteomes" id="UP000306584"/>
    </source>
</evidence>
<name>A0A4S9LJL7_AURPU</name>
<dbReference type="GO" id="GO:0008270">
    <property type="term" value="F:zinc ion binding"/>
    <property type="evidence" value="ECO:0007669"/>
    <property type="project" value="InterPro"/>
</dbReference>
<organism evidence="9 10">
    <name type="scientific">Aureobasidium pullulans</name>
    <name type="common">Black yeast</name>
    <name type="synonym">Pullularia pullulans</name>
    <dbReference type="NCBI Taxonomy" id="5580"/>
    <lineage>
        <taxon>Eukaryota</taxon>
        <taxon>Fungi</taxon>
        <taxon>Dikarya</taxon>
        <taxon>Ascomycota</taxon>
        <taxon>Pezizomycotina</taxon>
        <taxon>Dothideomycetes</taxon>
        <taxon>Dothideomycetidae</taxon>
        <taxon>Dothideales</taxon>
        <taxon>Saccotheciaceae</taxon>
        <taxon>Aureobasidium</taxon>
    </lineage>
</organism>
<keyword evidence="2" id="KW-0862">Zinc</keyword>
<evidence type="ECO:0000256" key="5">
    <source>
        <dbReference type="ARBA" id="ARBA00023163"/>
    </source>
</evidence>
<gene>
    <name evidence="9" type="ORF">D6D01_03452</name>
</gene>
<evidence type="ECO:0000256" key="6">
    <source>
        <dbReference type="ARBA" id="ARBA00023242"/>
    </source>
</evidence>
<dbReference type="AlphaFoldDB" id="A0A4S9LJL7"/>
<evidence type="ECO:0000256" key="7">
    <source>
        <dbReference type="SAM" id="MobiDB-lite"/>
    </source>
</evidence>
<proteinExistence type="predicted"/>
<evidence type="ECO:0000256" key="1">
    <source>
        <dbReference type="ARBA" id="ARBA00022723"/>
    </source>
</evidence>
<feature type="region of interest" description="Disordered" evidence="7">
    <location>
        <begin position="466"/>
        <end position="515"/>
    </location>
</feature>
<accession>A0A4S9LJL7</accession>
<reference evidence="9 10" key="1">
    <citation type="submission" date="2018-10" db="EMBL/GenBank/DDBJ databases">
        <title>Fifty Aureobasidium pullulans genomes reveal a recombining polyextremotolerant generalist.</title>
        <authorList>
            <person name="Gostincar C."/>
            <person name="Turk M."/>
            <person name="Zajc J."/>
            <person name="Gunde-Cimerman N."/>
        </authorList>
    </citation>
    <scope>NUCLEOTIDE SEQUENCE [LARGE SCALE GENOMIC DNA]</scope>
    <source>
        <strain evidence="9 10">EXF-6604</strain>
    </source>
</reference>
<feature type="compositionally biased region" description="Polar residues" evidence="7">
    <location>
        <begin position="489"/>
        <end position="505"/>
    </location>
</feature>
<keyword evidence="3" id="KW-0805">Transcription regulation</keyword>
<keyword evidence="6" id="KW-0539">Nucleus</keyword>
<evidence type="ECO:0000256" key="4">
    <source>
        <dbReference type="ARBA" id="ARBA00023125"/>
    </source>
</evidence>
<dbReference type="SMART" id="SM00906">
    <property type="entry name" value="Fungal_trans"/>
    <property type="match status" value="1"/>
</dbReference>
<comment type="caution">
    <text evidence="9">The sequence shown here is derived from an EMBL/GenBank/DDBJ whole genome shotgun (WGS) entry which is preliminary data.</text>
</comment>
<sequence>MVHQHKKSANYTLANRMPRILVAAAAEQRQMESINARAGKFDFDGVDPELGLHLLNLHWNRQHHSFLITYRPAFMRDMACNGPYFSKILLNAIFYGASKFSPRLELRKDPNDVRTAGWQFRNRVRDLLGPALDHSEITTIQALLQMSNSLFALGDEQSAAWVYAGTAFRMLVDVGLHVDAAIMPTMQRLSEEDLEIRRRVYWAAYVVDKMQSLYQGRPASLRAIDGQVPITFMDTYEELEQWQPFAYTSGPSYAGSPSYSVSTFKELCRLCIILQQILDRMYCEREQKRGTQELIQDLEHIDKQLQDWMARLPEHLKIDTNANDGIQQLPPPHVFSLQAMWNVLRVLLHRPLVADGHLHLTLPSTSKSSFATCTEAAINIVRLVRLYDKSFSVRRAPYLVSYATYVAATIHVRIAATRTSTSEAHEHLRTCLAVFNQNSATNYAVKKASIVIDNLRKRMGISLDEPVSVPTSTATTGTSTTRETHRPSAGSTPRSQSNALISGSSPYDMARSHLPSNVSTEPTMVAGEFVPDLDVDAIIHSFMHEQQLYSDQATGYLIPSNHSNTALHNGNGVAANITQGQTFNSGIDAYDDALFGFNASAFDWGYPNTMAPF</sequence>
<feature type="domain" description="Xylanolytic transcriptional activator regulatory" evidence="8">
    <location>
        <begin position="160"/>
        <end position="239"/>
    </location>
</feature>
<dbReference type="CDD" id="cd12148">
    <property type="entry name" value="fungal_TF_MHR"/>
    <property type="match status" value="1"/>
</dbReference>
<dbReference type="GO" id="GO:0006351">
    <property type="term" value="P:DNA-templated transcription"/>
    <property type="evidence" value="ECO:0007669"/>
    <property type="project" value="InterPro"/>
</dbReference>
<dbReference type="InterPro" id="IPR007219">
    <property type="entry name" value="XnlR_reg_dom"/>
</dbReference>
<evidence type="ECO:0000256" key="3">
    <source>
        <dbReference type="ARBA" id="ARBA00023015"/>
    </source>
</evidence>
<dbReference type="Pfam" id="PF04082">
    <property type="entry name" value="Fungal_trans"/>
    <property type="match status" value="1"/>
</dbReference>
<dbReference type="InterPro" id="IPR051615">
    <property type="entry name" value="Transcr_Regulatory_Elem"/>
</dbReference>
<evidence type="ECO:0000313" key="9">
    <source>
        <dbReference type="EMBL" id="THY29746.1"/>
    </source>
</evidence>
<dbReference type="PANTHER" id="PTHR31313">
    <property type="entry name" value="TY1 ENHANCER ACTIVATOR"/>
    <property type="match status" value="1"/>
</dbReference>
<dbReference type="GO" id="GO:0003677">
    <property type="term" value="F:DNA binding"/>
    <property type="evidence" value="ECO:0007669"/>
    <property type="project" value="UniProtKB-KW"/>
</dbReference>
<keyword evidence="5" id="KW-0804">Transcription</keyword>
<feature type="compositionally biased region" description="Low complexity" evidence="7">
    <location>
        <begin position="471"/>
        <end position="481"/>
    </location>
</feature>
<protein>
    <recommendedName>
        <fullName evidence="8">Xylanolytic transcriptional activator regulatory domain-containing protein</fullName>
    </recommendedName>
</protein>
<evidence type="ECO:0000256" key="2">
    <source>
        <dbReference type="ARBA" id="ARBA00022833"/>
    </source>
</evidence>
<dbReference type="Proteomes" id="UP000306584">
    <property type="component" value="Unassembled WGS sequence"/>
</dbReference>
<dbReference type="PANTHER" id="PTHR31313:SF86">
    <property type="entry name" value="ZN(2)-C6 FUNGAL-TYPE DOMAIN-CONTAINING PROTEIN"/>
    <property type="match status" value="1"/>
</dbReference>
<keyword evidence="1" id="KW-0479">Metal-binding</keyword>